<dbReference type="Proteomes" id="UP000053257">
    <property type="component" value="Unassembled WGS sequence"/>
</dbReference>
<evidence type="ECO:0000256" key="2">
    <source>
        <dbReference type="SAM" id="SignalP"/>
    </source>
</evidence>
<feature type="region of interest" description="Disordered" evidence="1">
    <location>
        <begin position="174"/>
        <end position="274"/>
    </location>
</feature>
<feature type="region of interest" description="Disordered" evidence="1">
    <location>
        <begin position="451"/>
        <end position="495"/>
    </location>
</feature>
<feature type="compositionally biased region" description="Low complexity" evidence="1">
    <location>
        <begin position="196"/>
        <end position="274"/>
    </location>
</feature>
<feature type="compositionally biased region" description="Polar residues" evidence="1">
    <location>
        <begin position="303"/>
        <end position="324"/>
    </location>
</feature>
<feature type="region of interest" description="Disordered" evidence="1">
    <location>
        <begin position="511"/>
        <end position="534"/>
    </location>
</feature>
<dbReference type="AlphaFoldDB" id="A0A0C3PGW5"/>
<evidence type="ECO:0000313" key="3">
    <source>
        <dbReference type="EMBL" id="KIP05053.1"/>
    </source>
</evidence>
<feature type="compositionally biased region" description="Low complexity" evidence="1">
    <location>
        <begin position="485"/>
        <end position="495"/>
    </location>
</feature>
<feature type="region of interest" description="Disordered" evidence="1">
    <location>
        <begin position="303"/>
        <end position="333"/>
    </location>
</feature>
<dbReference type="HOGENOM" id="CLU_479053_0_0_1"/>
<evidence type="ECO:0000313" key="4">
    <source>
        <dbReference type="Proteomes" id="UP000053257"/>
    </source>
</evidence>
<gene>
    <name evidence="3" type="ORF">PHLGIDRAFT_168766</name>
</gene>
<sequence length="569" mass="59806">MTREKSGAFLVALSCLAPNAQCLAKAGAYKQTRAIITRPHPPMPSHLTLLLLPRFPASRHIVHIPVDTMPLPSLPIPSSSSYVQHNTLPVVTAAVQPDGPLITEEMKVHCWRVDLANYIMNPNLDVRWFHNAKEEVNKGVAQMGTEGKLNILLFTLRKLGYIYLYQQPPPISQSAPAPRVDSLIPATTSQGSSWRTASQSSYSQATSQGSSLRATSQSSYSQATSQSSYSQATPQSSYSQATSQGSSLRAASEVSSSQATSQGSSRRAASQVSSSQATSQGLLLQAASQSSYSQATSQDSSLPAASQVSSLQATSQRSSLQATSRAKKRKLDTADDQTLATELFASGKLAGWLPTPSLDSRQHSLIAQKAATSSALPPAERLAKPVEKPQPREYIEILDSPETEAIPLPNLAAVPTREAASVGDAPPPAASPSVPVDLLAVASTACVKAPSTTIPTPGGSDIGQATLPSTSGSRQKKKTTSRLQVAKAPKTTTPKTTVAAVRKSAAKSKARALTATAVPPPTVPSHTYAPAMTGPVPPTIAYPRRTYSAAASQPAIARTFYHLLSSGSS</sequence>
<organism evidence="3 4">
    <name type="scientific">Phlebiopsis gigantea (strain 11061_1 CR5-6)</name>
    <name type="common">White-rot fungus</name>
    <name type="synonym">Peniophora gigantea</name>
    <dbReference type="NCBI Taxonomy" id="745531"/>
    <lineage>
        <taxon>Eukaryota</taxon>
        <taxon>Fungi</taxon>
        <taxon>Dikarya</taxon>
        <taxon>Basidiomycota</taxon>
        <taxon>Agaricomycotina</taxon>
        <taxon>Agaricomycetes</taxon>
        <taxon>Polyporales</taxon>
        <taxon>Phanerochaetaceae</taxon>
        <taxon>Phlebiopsis</taxon>
    </lineage>
</organism>
<feature type="chain" id="PRO_5002180457" description="SWIRM domain-containing protein" evidence="2">
    <location>
        <begin position="23"/>
        <end position="569"/>
    </location>
</feature>
<protein>
    <recommendedName>
        <fullName evidence="5">SWIRM domain-containing protein</fullName>
    </recommendedName>
</protein>
<proteinExistence type="predicted"/>
<evidence type="ECO:0008006" key="5">
    <source>
        <dbReference type="Google" id="ProtNLM"/>
    </source>
</evidence>
<keyword evidence="4" id="KW-1185">Reference proteome</keyword>
<feature type="signal peptide" evidence="2">
    <location>
        <begin position="1"/>
        <end position="22"/>
    </location>
</feature>
<name>A0A0C3PGW5_PHLG1</name>
<dbReference type="STRING" id="745531.A0A0C3PGW5"/>
<feature type="compositionally biased region" description="Polar residues" evidence="1">
    <location>
        <begin position="185"/>
        <end position="195"/>
    </location>
</feature>
<dbReference type="EMBL" id="KN840554">
    <property type="protein sequence ID" value="KIP05053.1"/>
    <property type="molecule type" value="Genomic_DNA"/>
</dbReference>
<keyword evidence="2" id="KW-0732">Signal</keyword>
<evidence type="ECO:0000256" key="1">
    <source>
        <dbReference type="SAM" id="MobiDB-lite"/>
    </source>
</evidence>
<accession>A0A0C3PGW5</accession>
<reference evidence="3 4" key="1">
    <citation type="journal article" date="2014" name="PLoS Genet.">
        <title>Analysis of the Phlebiopsis gigantea genome, transcriptome and secretome provides insight into its pioneer colonization strategies of wood.</title>
        <authorList>
            <person name="Hori C."/>
            <person name="Ishida T."/>
            <person name="Igarashi K."/>
            <person name="Samejima M."/>
            <person name="Suzuki H."/>
            <person name="Master E."/>
            <person name="Ferreira P."/>
            <person name="Ruiz-Duenas F.J."/>
            <person name="Held B."/>
            <person name="Canessa P."/>
            <person name="Larrondo L.F."/>
            <person name="Schmoll M."/>
            <person name="Druzhinina I.S."/>
            <person name="Kubicek C.P."/>
            <person name="Gaskell J.A."/>
            <person name="Kersten P."/>
            <person name="St John F."/>
            <person name="Glasner J."/>
            <person name="Sabat G."/>
            <person name="Splinter BonDurant S."/>
            <person name="Syed K."/>
            <person name="Yadav J."/>
            <person name="Mgbeahuruike A.C."/>
            <person name="Kovalchuk A."/>
            <person name="Asiegbu F.O."/>
            <person name="Lackner G."/>
            <person name="Hoffmeister D."/>
            <person name="Rencoret J."/>
            <person name="Gutierrez A."/>
            <person name="Sun H."/>
            <person name="Lindquist E."/>
            <person name="Barry K."/>
            <person name="Riley R."/>
            <person name="Grigoriev I.V."/>
            <person name="Henrissat B."/>
            <person name="Kues U."/>
            <person name="Berka R.M."/>
            <person name="Martinez A.T."/>
            <person name="Covert S.F."/>
            <person name="Blanchette R.A."/>
            <person name="Cullen D."/>
        </authorList>
    </citation>
    <scope>NUCLEOTIDE SEQUENCE [LARGE SCALE GENOMIC DNA]</scope>
    <source>
        <strain evidence="3 4">11061_1 CR5-6</strain>
    </source>
</reference>